<evidence type="ECO:0000313" key="10">
    <source>
        <dbReference type="EMBL" id="SUA36812.1"/>
    </source>
</evidence>
<keyword evidence="2" id="KW-0479">Metal-binding</keyword>
<dbReference type="SMART" id="SM00986">
    <property type="entry name" value="UDG"/>
    <property type="match status" value="1"/>
</dbReference>
<dbReference type="RefSeq" id="WP_115133925.1">
    <property type="nucleotide sequence ID" value="NZ_UGRS01000001.1"/>
</dbReference>
<dbReference type="OrthoDB" id="5290748at2"/>
<dbReference type="Pfam" id="PF03167">
    <property type="entry name" value="UDG"/>
    <property type="match status" value="1"/>
</dbReference>
<evidence type="ECO:0000256" key="1">
    <source>
        <dbReference type="ARBA" id="ARBA00022485"/>
    </source>
</evidence>
<evidence type="ECO:0000259" key="9">
    <source>
        <dbReference type="SMART" id="SM00986"/>
    </source>
</evidence>
<keyword evidence="4" id="KW-0378">Hydrolase</keyword>
<evidence type="ECO:0000256" key="4">
    <source>
        <dbReference type="ARBA" id="ARBA00022801"/>
    </source>
</evidence>
<sequence length="258" mass="27013">MLSSRYLHLHEALGLGPMWLKQSTKVLPAQAATAAPSSPAPAAAETAAPADKPVATRASADARLNAMAAVNTARSVSDGIEAAAQRPSEKSMPTPADAEPSTQPAPTIAPVITADIQPARVMVVSICPALEDSAAGQLFSGDAGVLLDNMLAAINLKPTDAHKTAWVKTAAVFTPTPSAEQIADALPQLQAELAAAQAQAVLFLGQIFEQPHHADIIRGLCGNLPHFIIPHPARLLRQPQLKRNAWTELKKLKQILSG</sequence>
<reference evidence="10 11" key="1">
    <citation type="submission" date="2018-06" db="EMBL/GenBank/DDBJ databases">
        <authorList>
            <consortium name="Pathogen Informatics"/>
            <person name="Doyle S."/>
        </authorList>
    </citation>
    <scope>NUCLEOTIDE SEQUENCE [LARGE SCALE GENOMIC DNA]</scope>
    <source>
        <strain evidence="10 11">NCTC12229</strain>
    </source>
</reference>
<feature type="region of interest" description="Disordered" evidence="8">
    <location>
        <begin position="32"/>
        <end position="56"/>
    </location>
</feature>
<dbReference type="Proteomes" id="UP000254055">
    <property type="component" value="Unassembled WGS sequence"/>
</dbReference>
<dbReference type="InterPro" id="IPR005122">
    <property type="entry name" value="Uracil-DNA_glycosylase-like"/>
</dbReference>
<keyword evidence="7" id="KW-0234">DNA repair</keyword>
<keyword evidence="3" id="KW-0227">DNA damage</keyword>
<dbReference type="GO" id="GO:0046872">
    <property type="term" value="F:metal ion binding"/>
    <property type="evidence" value="ECO:0007669"/>
    <property type="project" value="UniProtKB-KW"/>
</dbReference>
<feature type="region of interest" description="Disordered" evidence="8">
    <location>
        <begin position="80"/>
        <end position="105"/>
    </location>
</feature>
<gene>
    <name evidence="10" type="ORF">NCTC12229_01241</name>
</gene>
<keyword evidence="6" id="KW-0411">Iron-sulfur</keyword>
<keyword evidence="1" id="KW-0004">4Fe-4S</keyword>
<dbReference type="EMBL" id="UGRS01000001">
    <property type="protein sequence ID" value="SUA36812.1"/>
    <property type="molecule type" value="Genomic_DNA"/>
</dbReference>
<evidence type="ECO:0000256" key="5">
    <source>
        <dbReference type="ARBA" id="ARBA00023004"/>
    </source>
</evidence>
<dbReference type="InterPro" id="IPR036895">
    <property type="entry name" value="Uracil-DNA_glycosylase-like_sf"/>
</dbReference>
<feature type="compositionally biased region" description="Low complexity" evidence="8">
    <location>
        <begin position="32"/>
        <end position="50"/>
    </location>
</feature>
<name>A0A378WIF3_9NEIS</name>
<evidence type="ECO:0000256" key="3">
    <source>
        <dbReference type="ARBA" id="ARBA00022763"/>
    </source>
</evidence>
<organism evidence="10 11">
    <name type="scientific">Neisseria zoodegmatis</name>
    <dbReference type="NCBI Taxonomy" id="326523"/>
    <lineage>
        <taxon>Bacteria</taxon>
        <taxon>Pseudomonadati</taxon>
        <taxon>Pseudomonadota</taxon>
        <taxon>Betaproteobacteria</taxon>
        <taxon>Neisseriales</taxon>
        <taxon>Neisseriaceae</taxon>
        <taxon>Neisseria</taxon>
    </lineage>
</organism>
<dbReference type="GO" id="GO:0051539">
    <property type="term" value="F:4 iron, 4 sulfur cluster binding"/>
    <property type="evidence" value="ECO:0007669"/>
    <property type="project" value="UniProtKB-KW"/>
</dbReference>
<dbReference type="Gene3D" id="3.40.470.10">
    <property type="entry name" value="Uracil-DNA glycosylase-like domain"/>
    <property type="match status" value="1"/>
</dbReference>
<dbReference type="PANTHER" id="PTHR33693">
    <property type="entry name" value="TYPE-5 URACIL-DNA GLYCOSYLASE"/>
    <property type="match status" value="1"/>
</dbReference>
<evidence type="ECO:0000256" key="2">
    <source>
        <dbReference type="ARBA" id="ARBA00022723"/>
    </source>
</evidence>
<dbReference type="InterPro" id="IPR051536">
    <property type="entry name" value="UDG_Type-4/5"/>
</dbReference>
<evidence type="ECO:0000313" key="11">
    <source>
        <dbReference type="Proteomes" id="UP000254055"/>
    </source>
</evidence>
<dbReference type="SMART" id="SM00987">
    <property type="entry name" value="UreE_C"/>
    <property type="match status" value="1"/>
</dbReference>
<dbReference type="PANTHER" id="PTHR33693:SF1">
    <property type="entry name" value="TYPE-4 URACIL-DNA GLYCOSYLASE"/>
    <property type="match status" value="1"/>
</dbReference>
<dbReference type="GO" id="GO:0006281">
    <property type="term" value="P:DNA repair"/>
    <property type="evidence" value="ECO:0007669"/>
    <property type="project" value="UniProtKB-KW"/>
</dbReference>
<dbReference type="AlphaFoldDB" id="A0A378WIF3"/>
<keyword evidence="5" id="KW-0408">Iron</keyword>
<evidence type="ECO:0000256" key="8">
    <source>
        <dbReference type="SAM" id="MobiDB-lite"/>
    </source>
</evidence>
<feature type="domain" description="Uracil-DNA glycosylase-like" evidence="9">
    <location>
        <begin position="111"/>
        <end position="250"/>
    </location>
</feature>
<dbReference type="GO" id="GO:0097506">
    <property type="term" value="F:deaminated base DNA N-glycosylase activity"/>
    <property type="evidence" value="ECO:0007669"/>
    <property type="project" value="UniProtKB-ARBA"/>
</dbReference>
<evidence type="ECO:0000256" key="6">
    <source>
        <dbReference type="ARBA" id="ARBA00023014"/>
    </source>
</evidence>
<evidence type="ECO:0000256" key="7">
    <source>
        <dbReference type="ARBA" id="ARBA00023204"/>
    </source>
</evidence>
<proteinExistence type="predicted"/>
<protein>
    <submittedName>
        <fullName evidence="10">Putative uracil-DNA glycosylase</fullName>
    </submittedName>
</protein>
<dbReference type="SUPFAM" id="SSF52141">
    <property type="entry name" value="Uracil-DNA glycosylase-like"/>
    <property type="match status" value="1"/>
</dbReference>
<accession>A0A378WIF3</accession>